<evidence type="ECO:0008006" key="4">
    <source>
        <dbReference type="Google" id="ProtNLM"/>
    </source>
</evidence>
<proteinExistence type="predicted"/>
<dbReference type="RefSeq" id="WP_009141182.1">
    <property type="nucleotide sequence ID" value="NZ_CABKQG010000003.1"/>
</dbReference>
<accession>A0A3E4QQJ8</accession>
<dbReference type="EMBL" id="QSRJ01000009">
    <property type="protein sequence ID" value="RGL09460.1"/>
    <property type="molecule type" value="Genomic_DNA"/>
</dbReference>
<reference evidence="2 3" key="1">
    <citation type="submission" date="2018-08" db="EMBL/GenBank/DDBJ databases">
        <title>A genome reference for cultivated species of the human gut microbiota.</title>
        <authorList>
            <person name="Zou Y."/>
            <person name="Xue W."/>
            <person name="Luo G."/>
        </authorList>
    </citation>
    <scope>NUCLEOTIDE SEQUENCE [LARGE SCALE GENOMIC DNA]</scope>
    <source>
        <strain evidence="2 3">TF08-14</strain>
    </source>
</reference>
<evidence type="ECO:0000313" key="3">
    <source>
        <dbReference type="Proteomes" id="UP000260943"/>
    </source>
</evidence>
<protein>
    <recommendedName>
        <fullName evidence="4">YcxB family protein</fullName>
    </recommendedName>
</protein>
<dbReference type="GeneID" id="62758872"/>
<name>A0A3E4QQJ8_9ACTN</name>
<dbReference type="AlphaFoldDB" id="A0A3E4QQJ8"/>
<comment type="caution">
    <text evidence="2">The sequence shown here is derived from an EMBL/GenBank/DDBJ whole genome shotgun (WGS) entry which is preliminary data.</text>
</comment>
<feature type="transmembrane region" description="Helical" evidence="1">
    <location>
        <begin position="65"/>
        <end position="82"/>
    </location>
</feature>
<dbReference type="Proteomes" id="UP000260943">
    <property type="component" value="Unassembled WGS sequence"/>
</dbReference>
<evidence type="ECO:0000313" key="2">
    <source>
        <dbReference type="EMBL" id="RGL09460.1"/>
    </source>
</evidence>
<organism evidence="2 3">
    <name type="scientific">Collinsella tanakaei</name>
    <dbReference type="NCBI Taxonomy" id="626935"/>
    <lineage>
        <taxon>Bacteria</taxon>
        <taxon>Bacillati</taxon>
        <taxon>Actinomycetota</taxon>
        <taxon>Coriobacteriia</taxon>
        <taxon>Coriobacteriales</taxon>
        <taxon>Coriobacteriaceae</taxon>
        <taxon>Collinsella</taxon>
    </lineage>
</organism>
<evidence type="ECO:0000256" key="1">
    <source>
        <dbReference type="SAM" id="Phobius"/>
    </source>
</evidence>
<gene>
    <name evidence="2" type="ORF">DXC81_07600</name>
</gene>
<sequence>MSDLSTDPSTTPIDAVACVENVDGTAPVDGSAERRRPRFICEYEYTDDLLTRFARMQVSAKRRGALLLMGCIEIAIGLLWIFSPQSLHWAGIFFVAVGAYSLWYRSNMYQNLARRYIRSMEKDESEMGGRHRRIVVTDEAAIVFASDDRSQRYEFSEFTDFQHDDAMFVAIFGVNGVAFPVDSFTLGTATEFGDFLASKRYPAGSMGPDTPNR</sequence>
<keyword evidence="1" id="KW-1133">Transmembrane helix</keyword>
<keyword evidence="1" id="KW-0812">Transmembrane</keyword>
<feature type="transmembrane region" description="Helical" evidence="1">
    <location>
        <begin position="88"/>
        <end position="105"/>
    </location>
</feature>
<keyword evidence="1" id="KW-0472">Membrane</keyword>